<accession>A0A8R7TG07</accession>
<protein>
    <submittedName>
        <fullName evidence="2">Uncharacterized protein</fullName>
    </submittedName>
</protein>
<dbReference type="EnsemblPlants" id="TuG1812G0200002387.01.T01">
    <property type="protein sequence ID" value="TuG1812G0200002387.01.T01.cds341911"/>
    <property type="gene ID" value="TuG1812G0200002387.01"/>
</dbReference>
<dbReference type="Proteomes" id="UP000015106">
    <property type="component" value="Chromosome 2"/>
</dbReference>
<feature type="region of interest" description="Disordered" evidence="1">
    <location>
        <begin position="31"/>
        <end position="50"/>
    </location>
</feature>
<evidence type="ECO:0000313" key="2">
    <source>
        <dbReference type="EnsemblPlants" id="TuG1812G0200002387.01.T01.cds341911"/>
    </source>
</evidence>
<proteinExistence type="predicted"/>
<reference evidence="3" key="1">
    <citation type="journal article" date="2013" name="Nature">
        <title>Draft genome of the wheat A-genome progenitor Triticum urartu.</title>
        <authorList>
            <person name="Ling H.Q."/>
            <person name="Zhao S."/>
            <person name="Liu D."/>
            <person name="Wang J."/>
            <person name="Sun H."/>
            <person name="Zhang C."/>
            <person name="Fan H."/>
            <person name="Li D."/>
            <person name="Dong L."/>
            <person name="Tao Y."/>
            <person name="Gao C."/>
            <person name="Wu H."/>
            <person name="Li Y."/>
            <person name="Cui Y."/>
            <person name="Guo X."/>
            <person name="Zheng S."/>
            <person name="Wang B."/>
            <person name="Yu K."/>
            <person name="Liang Q."/>
            <person name="Yang W."/>
            <person name="Lou X."/>
            <person name="Chen J."/>
            <person name="Feng M."/>
            <person name="Jian J."/>
            <person name="Zhang X."/>
            <person name="Luo G."/>
            <person name="Jiang Y."/>
            <person name="Liu J."/>
            <person name="Wang Z."/>
            <person name="Sha Y."/>
            <person name="Zhang B."/>
            <person name="Wu H."/>
            <person name="Tang D."/>
            <person name="Shen Q."/>
            <person name="Xue P."/>
            <person name="Zou S."/>
            <person name="Wang X."/>
            <person name="Liu X."/>
            <person name="Wang F."/>
            <person name="Yang Y."/>
            <person name="An X."/>
            <person name="Dong Z."/>
            <person name="Zhang K."/>
            <person name="Zhang X."/>
            <person name="Luo M.C."/>
            <person name="Dvorak J."/>
            <person name="Tong Y."/>
            <person name="Wang J."/>
            <person name="Yang H."/>
            <person name="Li Z."/>
            <person name="Wang D."/>
            <person name="Zhang A."/>
            <person name="Wang J."/>
        </authorList>
    </citation>
    <scope>NUCLEOTIDE SEQUENCE</scope>
    <source>
        <strain evidence="3">cv. G1812</strain>
    </source>
</reference>
<evidence type="ECO:0000313" key="3">
    <source>
        <dbReference type="Proteomes" id="UP000015106"/>
    </source>
</evidence>
<reference evidence="2" key="2">
    <citation type="submission" date="2018-03" db="EMBL/GenBank/DDBJ databases">
        <title>The Triticum urartu genome reveals the dynamic nature of wheat genome evolution.</title>
        <authorList>
            <person name="Ling H."/>
            <person name="Ma B."/>
            <person name="Shi X."/>
            <person name="Liu H."/>
            <person name="Dong L."/>
            <person name="Sun H."/>
            <person name="Cao Y."/>
            <person name="Gao Q."/>
            <person name="Zheng S."/>
            <person name="Li Y."/>
            <person name="Yu Y."/>
            <person name="Du H."/>
            <person name="Qi M."/>
            <person name="Li Y."/>
            <person name="Yu H."/>
            <person name="Cui Y."/>
            <person name="Wang N."/>
            <person name="Chen C."/>
            <person name="Wu H."/>
            <person name="Zhao Y."/>
            <person name="Zhang J."/>
            <person name="Li Y."/>
            <person name="Zhou W."/>
            <person name="Zhang B."/>
            <person name="Hu W."/>
            <person name="Eijk M."/>
            <person name="Tang J."/>
            <person name="Witsenboer H."/>
            <person name="Zhao S."/>
            <person name="Li Z."/>
            <person name="Zhang A."/>
            <person name="Wang D."/>
            <person name="Liang C."/>
        </authorList>
    </citation>
    <scope>NUCLEOTIDE SEQUENCE [LARGE SCALE GENOMIC DNA]</scope>
    <source>
        <strain evidence="2">cv. G1812</strain>
    </source>
</reference>
<organism evidence="2 3">
    <name type="scientific">Triticum urartu</name>
    <name type="common">Red wild einkorn</name>
    <name type="synonym">Crithodium urartu</name>
    <dbReference type="NCBI Taxonomy" id="4572"/>
    <lineage>
        <taxon>Eukaryota</taxon>
        <taxon>Viridiplantae</taxon>
        <taxon>Streptophyta</taxon>
        <taxon>Embryophyta</taxon>
        <taxon>Tracheophyta</taxon>
        <taxon>Spermatophyta</taxon>
        <taxon>Magnoliopsida</taxon>
        <taxon>Liliopsida</taxon>
        <taxon>Poales</taxon>
        <taxon>Poaceae</taxon>
        <taxon>BOP clade</taxon>
        <taxon>Pooideae</taxon>
        <taxon>Triticodae</taxon>
        <taxon>Triticeae</taxon>
        <taxon>Triticinae</taxon>
        <taxon>Triticum</taxon>
    </lineage>
</organism>
<reference evidence="2" key="3">
    <citation type="submission" date="2022-06" db="UniProtKB">
        <authorList>
            <consortium name="EnsemblPlants"/>
        </authorList>
    </citation>
    <scope>IDENTIFICATION</scope>
</reference>
<name>A0A8R7TG07_TRIUA</name>
<dbReference type="AlphaFoldDB" id="A0A8R7TG07"/>
<sequence length="72" mass="7488">PAPSRGDLDPHLPPALCSNPPPLTLFLTLQGGAPSPHTLPSRASSTLTRRVPLPPAPCRASLSCHSSCSRRA</sequence>
<dbReference type="Gramene" id="TuG1812G0200002387.01.T01">
    <property type="protein sequence ID" value="TuG1812G0200002387.01.T01.cds341911"/>
    <property type="gene ID" value="TuG1812G0200002387.01"/>
</dbReference>
<evidence type="ECO:0000256" key="1">
    <source>
        <dbReference type="SAM" id="MobiDB-lite"/>
    </source>
</evidence>
<keyword evidence="3" id="KW-1185">Reference proteome</keyword>